<dbReference type="GO" id="GO:0009231">
    <property type="term" value="P:riboflavin biosynthetic process"/>
    <property type="evidence" value="ECO:0007669"/>
    <property type="project" value="UniProtKB-UniPathway"/>
</dbReference>
<dbReference type="GO" id="GO:0008835">
    <property type="term" value="F:diaminohydroxyphosphoribosylaminopyrimidine deaminase activity"/>
    <property type="evidence" value="ECO:0007669"/>
    <property type="project" value="InterPro"/>
</dbReference>
<evidence type="ECO:0000256" key="2">
    <source>
        <dbReference type="ARBA" id="ARBA00004910"/>
    </source>
</evidence>
<dbReference type="EMBL" id="CAFBOZ010000245">
    <property type="protein sequence ID" value="CAB5017557.1"/>
    <property type="molecule type" value="Genomic_DNA"/>
</dbReference>
<keyword evidence="6" id="KW-0521">NADP</keyword>
<dbReference type="PANTHER" id="PTHR38011">
    <property type="entry name" value="DIHYDROFOLATE REDUCTASE FAMILY PROTEIN (AFU_ORTHOLOGUE AFUA_8G06820)"/>
    <property type="match status" value="1"/>
</dbReference>
<gene>
    <name evidence="10" type="ORF">UFOPK3992_01529</name>
</gene>
<sequence>MTEAFVTDRRAMELALEAARRPARRPHPNPRVGAVIVSREGEVVGVGHHRAAGQPHAEIEALTVAGDAARGGTAVVTLEPCAHAGRTGPCTAALAEAGVARVVFGQVDPNPIAGGGAAVLGGWGVSVTGALMADECEALNPAWTFAQENARPFVTWKVAATLDGRVAAADGTSRWITGEAARAEVHLLRADVDAILVGTGTVLADDPSLSARDSEGRLASYQPLRVVMGVREVPEAALVRDGSAPFLQIMATDPVEVLAMLVERDVHHVLLEGGPRLAAAFLRAGMIDAIRWYVAPALLGGGAPAVSDLGIGTISEVRRFVTSAVSLVGDDVRIDLSPTRQH</sequence>
<keyword evidence="3" id="KW-0686">Riboflavin biosynthesis</keyword>
<evidence type="ECO:0000256" key="4">
    <source>
        <dbReference type="ARBA" id="ARBA00022723"/>
    </source>
</evidence>
<dbReference type="InterPro" id="IPR024072">
    <property type="entry name" value="DHFR-like_dom_sf"/>
</dbReference>
<keyword evidence="8" id="KW-0511">Multifunctional enzyme</keyword>
<protein>
    <submittedName>
        <fullName evidence="10">Unannotated protein</fullName>
    </submittedName>
</protein>
<accession>A0A6J7QIU6</accession>
<dbReference type="PROSITE" id="PS00903">
    <property type="entry name" value="CYT_DCMP_DEAMINASES_1"/>
    <property type="match status" value="1"/>
</dbReference>
<organism evidence="10">
    <name type="scientific">freshwater metagenome</name>
    <dbReference type="NCBI Taxonomy" id="449393"/>
    <lineage>
        <taxon>unclassified sequences</taxon>
        <taxon>metagenomes</taxon>
        <taxon>ecological metagenomes</taxon>
    </lineage>
</organism>
<keyword evidence="7" id="KW-0560">Oxidoreductase</keyword>
<dbReference type="NCBIfam" id="TIGR00326">
    <property type="entry name" value="eubact_ribD"/>
    <property type="match status" value="1"/>
</dbReference>
<dbReference type="SUPFAM" id="SSF53927">
    <property type="entry name" value="Cytidine deaminase-like"/>
    <property type="match status" value="1"/>
</dbReference>
<evidence type="ECO:0000256" key="3">
    <source>
        <dbReference type="ARBA" id="ARBA00022619"/>
    </source>
</evidence>
<dbReference type="Gene3D" id="3.40.140.10">
    <property type="entry name" value="Cytidine Deaminase, domain 2"/>
    <property type="match status" value="1"/>
</dbReference>
<dbReference type="GO" id="GO:0008703">
    <property type="term" value="F:5-amino-6-(5-phosphoribosylamino)uracil reductase activity"/>
    <property type="evidence" value="ECO:0007669"/>
    <property type="project" value="InterPro"/>
</dbReference>
<evidence type="ECO:0000256" key="5">
    <source>
        <dbReference type="ARBA" id="ARBA00022833"/>
    </source>
</evidence>
<dbReference type="AlphaFoldDB" id="A0A6J7QIU6"/>
<dbReference type="InterPro" id="IPR002734">
    <property type="entry name" value="RibDG_C"/>
</dbReference>
<name>A0A6J7QIU6_9ZZZZ</name>
<dbReference type="InterPro" id="IPR050765">
    <property type="entry name" value="Riboflavin_Biosynth_HTPR"/>
</dbReference>
<evidence type="ECO:0000256" key="1">
    <source>
        <dbReference type="ARBA" id="ARBA00004882"/>
    </source>
</evidence>
<comment type="pathway">
    <text evidence="2">Cofactor biosynthesis; riboflavin biosynthesis; 5-amino-6-(D-ribitylamino)uracil from GTP: step 3/4.</text>
</comment>
<dbReference type="InterPro" id="IPR016193">
    <property type="entry name" value="Cytidine_deaminase-like"/>
</dbReference>
<dbReference type="GO" id="GO:0008270">
    <property type="term" value="F:zinc ion binding"/>
    <property type="evidence" value="ECO:0007669"/>
    <property type="project" value="InterPro"/>
</dbReference>
<dbReference type="Pfam" id="PF01872">
    <property type="entry name" value="RibD_C"/>
    <property type="match status" value="1"/>
</dbReference>
<evidence type="ECO:0000256" key="7">
    <source>
        <dbReference type="ARBA" id="ARBA00023002"/>
    </source>
</evidence>
<evidence type="ECO:0000256" key="6">
    <source>
        <dbReference type="ARBA" id="ARBA00022857"/>
    </source>
</evidence>
<dbReference type="Pfam" id="PF00383">
    <property type="entry name" value="dCMP_cyt_deam_1"/>
    <property type="match status" value="1"/>
</dbReference>
<dbReference type="InterPro" id="IPR016192">
    <property type="entry name" value="APOBEC/CMP_deaminase_Zn-bd"/>
</dbReference>
<dbReference type="CDD" id="cd01284">
    <property type="entry name" value="Riboflavin_deaminase-reductase"/>
    <property type="match status" value="1"/>
</dbReference>
<dbReference type="PROSITE" id="PS51747">
    <property type="entry name" value="CYT_DCMP_DEAMINASES_2"/>
    <property type="match status" value="1"/>
</dbReference>
<comment type="pathway">
    <text evidence="1">Cofactor biosynthesis; riboflavin biosynthesis; 5-amino-6-(D-ribitylamino)uracil from GTP: step 2/4.</text>
</comment>
<dbReference type="InterPro" id="IPR004794">
    <property type="entry name" value="Eubact_RibD"/>
</dbReference>
<dbReference type="UniPathway" id="UPA00275">
    <property type="reaction ID" value="UER00401"/>
</dbReference>
<keyword evidence="5" id="KW-0862">Zinc</keyword>
<evidence type="ECO:0000259" key="9">
    <source>
        <dbReference type="PROSITE" id="PS51747"/>
    </source>
</evidence>
<feature type="domain" description="CMP/dCMP-type deaminase" evidence="9">
    <location>
        <begin position="6"/>
        <end position="117"/>
    </location>
</feature>
<dbReference type="InterPro" id="IPR002125">
    <property type="entry name" value="CMP_dCMP_dom"/>
</dbReference>
<dbReference type="PIRSF" id="PIRSF006769">
    <property type="entry name" value="RibD"/>
    <property type="match status" value="1"/>
</dbReference>
<evidence type="ECO:0000256" key="8">
    <source>
        <dbReference type="ARBA" id="ARBA00023268"/>
    </source>
</evidence>
<proteinExistence type="predicted"/>
<reference evidence="10" key="1">
    <citation type="submission" date="2020-05" db="EMBL/GenBank/DDBJ databases">
        <authorList>
            <person name="Chiriac C."/>
            <person name="Salcher M."/>
            <person name="Ghai R."/>
            <person name="Kavagutti S V."/>
        </authorList>
    </citation>
    <scope>NUCLEOTIDE SEQUENCE</scope>
</reference>
<dbReference type="Gene3D" id="3.40.430.10">
    <property type="entry name" value="Dihydrofolate Reductase, subunit A"/>
    <property type="match status" value="1"/>
</dbReference>
<evidence type="ECO:0000313" key="10">
    <source>
        <dbReference type="EMBL" id="CAB5017557.1"/>
    </source>
</evidence>
<dbReference type="PANTHER" id="PTHR38011:SF7">
    <property type="entry name" value="2,5-DIAMINO-6-RIBOSYLAMINO-4(3H)-PYRIMIDINONE 5'-PHOSPHATE REDUCTASE"/>
    <property type="match status" value="1"/>
</dbReference>
<dbReference type="SUPFAM" id="SSF53597">
    <property type="entry name" value="Dihydrofolate reductase-like"/>
    <property type="match status" value="1"/>
</dbReference>
<keyword evidence="4" id="KW-0479">Metal-binding</keyword>